<evidence type="ECO:0000256" key="7">
    <source>
        <dbReference type="ARBA" id="ARBA00022982"/>
    </source>
</evidence>
<name>A0A1H0NBJ0_9BACT</name>
<gene>
    <name evidence="14" type="ORF">SAMN05660330_01329</name>
</gene>
<evidence type="ECO:0000256" key="11">
    <source>
        <dbReference type="PIRSR" id="PIRSR006816-1"/>
    </source>
</evidence>
<dbReference type="PANTHER" id="PTHR43513">
    <property type="entry name" value="DIHYDROOROTATE DEHYDROGENASE B (NAD(+)), ELECTRON TRANSFER SUBUNIT"/>
    <property type="match status" value="1"/>
</dbReference>
<feature type="binding site" evidence="12">
    <location>
        <position position="231"/>
    </location>
    <ligand>
        <name>[2Fe-2S] cluster</name>
        <dbReference type="ChEBI" id="CHEBI:190135"/>
    </ligand>
</feature>
<keyword evidence="7" id="KW-0249">Electron transport</keyword>
<dbReference type="EMBL" id="FNJI01000007">
    <property type="protein sequence ID" value="SDO89896.1"/>
    <property type="molecule type" value="Genomic_DNA"/>
</dbReference>
<dbReference type="InterPro" id="IPR017927">
    <property type="entry name" value="FAD-bd_FR_type"/>
</dbReference>
<comment type="similarity">
    <text evidence="1">Belongs to the PyrK family.</text>
</comment>
<dbReference type="InterPro" id="IPR037117">
    <property type="entry name" value="Dihydroorotate_DH_ele_sf"/>
</dbReference>
<dbReference type="Gene3D" id="2.40.30.10">
    <property type="entry name" value="Translation factors"/>
    <property type="match status" value="1"/>
</dbReference>
<dbReference type="InterPro" id="IPR017938">
    <property type="entry name" value="Riboflavin_synthase-like_b-brl"/>
</dbReference>
<comment type="cofactor">
    <cofactor evidence="10">
        <name>[2Fe-2S] cluster</name>
        <dbReference type="ChEBI" id="CHEBI:190135"/>
    </cofactor>
</comment>
<sequence length="262" mass="28262">MSQYQENATVTRVEQFSATNYRITLNCPEIAGCAEPGQFVMVRTTTSKDPLLRRPFSIHQCLGDGSLQLYFKVVGRGTDLLSKVSPGEKISVFGPLGRGYRLNSTKPAIFVGGGMGIAPLLFLVKEYCRLKKECGEDIVLLGGRDKSEVAPLVDDFEVYGPSVVASTDDGSFGQQGFVTELLQNIALPPSCVLYGCGPEPMLKALGAFCRDRNIECQVSVESVMACGMGACLGCSRPAKDGTYTHVCVHGPVFDAEKLAWNI</sequence>
<keyword evidence="4 12" id="KW-0001">2Fe-2S</keyword>
<dbReference type="GO" id="GO:0046872">
    <property type="term" value="F:metal ion binding"/>
    <property type="evidence" value="ECO:0007669"/>
    <property type="project" value="UniProtKB-KW"/>
</dbReference>
<dbReference type="Gene3D" id="2.10.240.10">
    <property type="entry name" value="Dihydroorotate dehydrogenase, electron transfer subunit"/>
    <property type="match status" value="1"/>
</dbReference>
<dbReference type="GO" id="GO:0006221">
    <property type="term" value="P:pyrimidine nucleotide biosynthetic process"/>
    <property type="evidence" value="ECO:0007669"/>
    <property type="project" value="InterPro"/>
</dbReference>
<feature type="domain" description="FAD-binding FR-type" evidence="13">
    <location>
        <begin position="3"/>
        <end position="102"/>
    </location>
</feature>
<accession>A0A1H0NBJ0</accession>
<evidence type="ECO:0000256" key="10">
    <source>
        <dbReference type="ARBA" id="ARBA00034078"/>
    </source>
</evidence>
<dbReference type="OrthoDB" id="9796486at2"/>
<dbReference type="RefSeq" id="WP_092221039.1">
    <property type="nucleotide sequence ID" value="NZ_FNJI01000007.1"/>
</dbReference>
<dbReference type="InterPro" id="IPR050353">
    <property type="entry name" value="PyrK_electron_transfer"/>
</dbReference>
<dbReference type="GO" id="GO:0051537">
    <property type="term" value="F:2 iron, 2 sulfur cluster binding"/>
    <property type="evidence" value="ECO:0007669"/>
    <property type="project" value="UniProtKB-KW"/>
</dbReference>
<dbReference type="Pfam" id="PF10418">
    <property type="entry name" value="DHODB_Fe-S_bind"/>
    <property type="match status" value="1"/>
</dbReference>
<dbReference type="GO" id="GO:0050660">
    <property type="term" value="F:flavin adenine dinucleotide binding"/>
    <property type="evidence" value="ECO:0007669"/>
    <property type="project" value="InterPro"/>
</dbReference>
<dbReference type="SUPFAM" id="SSF63380">
    <property type="entry name" value="Riboflavin synthase domain-like"/>
    <property type="match status" value="1"/>
</dbReference>
<dbReference type="PROSITE" id="PS51384">
    <property type="entry name" value="FAD_FR"/>
    <property type="match status" value="1"/>
</dbReference>
<evidence type="ECO:0000256" key="8">
    <source>
        <dbReference type="ARBA" id="ARBA00023004"/>
    </source>
</evidence>
<organism evidence="14 15">
    <name type="scientific">Desulforhopalus singaporensis</name>
    <dbReference type="NCBI Taxonomy" id="91360"/>
    <lineage>
        <taxon>Bacteria</taxon>
        <taxon>Pseudomonadati</taxon>
        <taxon>Thermodesulfobacteriota</taxon>
        <taxon>Desulfobulbia</taxon>
        <taxon>Desulfobulbales</taxon>
        <taxon>Desulfocapsaceae</taxon>
        <taxon>Desulforhopalus</taxon>
    </lineage>
</organism>
<keyword evidence="6 11" id="KW-0274">FAD</keyword>
<dbReference type="STRING" id="91360.SAMN05660330_01329"/>
<feature type="binding site" evidence="12">
    <location>
        <position position="226"/>
    </location>
    <ligand>
        <name>[2Fe-2S] cluster</name>
        <dbReference type="ChEBI" id="CHEBI:190135"/>
    </ligand>
</feature>
<dbReference type="InterPro" id="IPR019480">
    <property type="entry name" value="Dihydroorotate_DH_Fe-S-bd"/>
</dbReference>
<keyword evidence="9 12" id="KW-0411">Iron-sulfur</keyword>
<evidence type="ECO:0000256" key="2">
    <source>
        <dbReference type="ARBA" id="ARBA00022448"/>
    </source>
</evidence>
<evidence type="ECO:0000256" key="9">
    <source>
        <dbReference type="ARBA" id="ARBA00023014"/>
    </source>
</evidence>
<keyword evidence="3 11" id="KW-0285">Flavoprotein</keyword>
<dbReference type="AlphaFoldDB" id="A0A1H0NBJ0"/>
<dbReference type="InterPro" id="IPR012165">
    <property type="entry name" value="Cyt_c3_hydrogenase_gsu"/>
</dbReference>
<comment type="cofactor">
    <cofactor evidence="11">
        <name>FAD</name>
        <dbReference type="ChEBI" id="CHEBI:57692"/>
    </cofactor>
    <text evidence="11">Binds 1 FAD per subunit.</text>
</comment>
<evidence type="ECO:0000256" key="3">
    <source>
        <dbReference type="ARBA" id="ARBA00022630"/>
    </source>
</evidence>
<evidence type="ECO:0000313" key="15">
    <source>
        <dbReference type="Proteomes" id="UP000199073"/>
    </source>
</evidence>
<evidence type="ECO:0000259" key="13">
    <source>
        <dbReference type="PROSITE" id="PS51384"/>
    </source>
</evidence>
<evidence type="ECO:0000256" key="1">
    <source>
        <dbReference type="ARBA" id="ARBA00006422"/>
    </source>
</evidence>
<dbReference type="SUPFAM" id="SSF52343">
    <property type="entry name" value="Ferredoxin reductase-like, C-terminal NADP-linked domain"/>
    <property type="match status" value="1"/>
</dbReference>
<feature type="binding site" evidence="12">
    <location>
        <position position="247"/>
    </location>
    <ligand>
        <name>[2Fe-2S] cluster</name>
        <dbReference type="ChEBI" id="CHEBI:190135"/>
    </ligand>
</feature>
<feature type="binding site" evidence="11">
    <location>
        <begin position="54"/>
        <end position="57"/>
    </location>
    <ligand>
        <name>FAD</name>
        <dbReference type="ChEBI" id="CHEBI:57692"/>
    </ligand>
</feature>
<evidence type="ECO:0000256" key="5">
    <source>
        <dbReference type="ARBA" id="ARBA00022723"/>
    </source>
</evidence>
<reference evidence="14 15" key="1">
    <citation type="submission" date="2016-10" db="EMBL/GenBank/DDBJ databases">
        <authorList>
            <person name="de Groot N.N."/>
        </authorList>
    </citation>
    <scope>NUCLEOTIDE SEQUENCE [LARGE SCALE GENOMIC DNA]</scope>
    <source>
        <strain evidence="14 15">DSM 12130</strain>
    </source>
</reference>
<feature type="binding site" evidence="12">
    <location>
        <position position="234"/>
    </location>
    <ligand>
        <name>[2Fe-2S] cluster</name>
        <dbReference type="ChEBI" id="CHEBI:190135"/>
    </ligand>
</feature>
<dbReference type="Proteomes" id="UP000199073">
    <property type="component" value="Unassembled WGS sequence"/>
</dbReference>
<dbReference type="PIRSF" id="PIRSF006816">
    <property type="entry name" value="Cyc3_hyd_g"/>
    <property type="match status" value="1"/>
</dbReference>
<protein>
    <submittedName>
        <fullName evidence="14">Dihydroorotate oxidase B, electron transfer subunit</fullName>
    </submittedName>
</protein>
<proteinExistence type="inferred from homology"/>
<dbReference type="CDD" id="cd06218">
    <property type="entry name" value="DHOD_e_trans"/>
    <property type="match status" value="1"/>
</dbReference>
<dbReference type="InterPro" id="IPR001433">
    <property type="entry name" value="OxRdtase_FAD/NAD-bd"/>
</dbReference>
<evidence type="ECO:0000256" key="4">
    <source>
        <dbReference type="ARBA" id="ARBA00022714"/>
    </source>
</evidence>
<dbReference type="GO" id="GO:0016491">
    <property type="term" value="F:oxidoreductase activity"/>
    <property type="evidence" value="ECO:0007669"/>
    <property type="project" value="InterPro"/>
</dbReference>
<evidence type="ECO:0000313" key="14">
    <source>
        <dbReference type="EMBL" id="SDO89896.1"/>
    </source>
</evidence>
<keyword evidence="8 12" id="KW-0408">Iron</keyword>
<feature type="binding site" evidence="11">
    <location>
        <begin position="77"/>
        <end position="78"/>
    </location>
    <ligand>
        <name>FAD</name>
        <dbReference type="ChEBI" id="CHEBI:57692"/>
    </ligand>
</feature>
<dbReference type="Pfam" id="PF00175">
    <property type="entry name" value="NAD_binding_1"/>
    <property type="match status" value="1"/>
</dbReference>
<comment type="cofactor">
    <cofactor evidence="12">
        <name>[2Fe-2S] cluster</name>
        <dbReference type="ChEBI" id="CHEBI:190135"/>
    </cofactor>
    <text evidence="12">Binds 1 [2Fe-2S] cluster per subunit.</text>
</comment>
<evidence type="ECO:0000256" key="12">
    <source>
        <dbReference type="PIRSR" id="PIRSR006816-2"/>
    </source>
</evidence>
<dbReference type="PANTHER" id="PTHR43513:SF3">
    <property type="entry name" value="DIHYDROOROTATE DEHYDROGENASE B (NAD(+)), ELECTRON TRANSFER SUBUNIT-RELATED"/>
    <property type="match status" value="1"/>
</dbReference>
<dbReference type="Gene3D" id="3.40.50.80">
    <property type="entry name" value="Nucleotide-binding domain of ferredoxin-NADP reductase (FNR) module"/>
    <property type="match status" value="1"/>
</dbReference>
<keyword evidence="5 12" id="KW-0479">Metal-binding</keyword>
<keyword evidence="15" id="KW-1185">Reference proteome</keyword>
<evidence type="ECO:0000256" key="6">
    <source>
        <dbReference type="ARBA" id="ARBA00022827"/>
    </source>
</evidence>
<dbReference type="InterPro" id="IPR039261">
    <property type="entry name" value="FNR_nucleotide-bd"/>
</dbReference>
<keyword evidence="2" id="KW-0813">Transport</keyword>